<sequence length="501" mass="56083">MASMCAQARVCIISAAGDDVRAGLPGVSSKRTSHALRACRIGERLFLGRANKNLSDVLQRSKWKYRAWTYQEFMLSPRCLLFTTDEVIFLCGRLTYREGRHDSFYQREEDLVFGSGSLQNLATLFNGVRGNLANVYGSCVMEYSGRQLSRESDALLDFGGILDQISLHYDTGIICGLPIKLLLYGLMWAIKGQGNSSSLRRRQRISKGFNSSASWSSSLFPSWCWAAISSAITFPAISNYLDSRDAIIPGSELGVLADRFPVSIQVEGPSEDFSWATVATPQGIPVTEVQHLLPCVARLSKLPMEDVSLIEGYPESGRSKTHEYSLHGKTFGWLRLDESLMNLPPDLHFIQFCTSKRLSHRLTCHVMLVALKEQGKSTLRTSLGRTSFDHVFLDGCNWASFADIHDTHHYNTKPDLYDIERDGVHPDFLRRCQTDEVSVRKSVEQGASAGLREVLSFRKEVLGIEKGNKEPTGNDVWHPPSGNDVCAECKRHILRKSFQDD</sequence>
<name>A0A8H7AP75_9EURO</name>
<gene>
    <name evidence="1" type="ORF">GJ744_003845</name>
</gene>
<dbReference type="PANTHER" id="PTHR33112">
    <property type="entry name" value="DOMAIN PROTEIN, PUTATIVE-RELATED"/>
    <property type="match status" value="1"/>
</dbReference>
<proteinExistence type="predicted"/>
<protein>
    <recommendedName>
        <fullName evidence="3">Heterokaryon incompatibility domain-containing protein</fullName>
    </recommendedName>
</protein>
<evidence type="ECO:0008006" key="3">
    <source>
        <dbReference type="Google" id="ProtNLM"/>
    </source>
</evidence>
<evidence type="ECO:0000313" key="1">
    <source>
        <dbReference type="EMBL" id="KAF7511682.1"/>
    </source>
</evidence>
<comment type="caution">
    <text evidence="1">The sequence shown here is derived from an EMBL/GenBank/DDBJ whole genome shotgun (WGS) entry which is preliminary data.</text>
</comment>
<dbReference type="AlphaFoldDB" id="A0A8H7AP75"/>
<dbReference type="OrthoDB" id="4127785at2759"/>
<keyword evidence="2" id="KW-1185">Reference proteome</keyword>
<accession>A0A8H7AP75</accession>
<organism evidence="1 2">
    <name type="scientific">Endocarpon pusillum</name>
    <dbReference type="NCBI Taxonomy" id="364733"/>
    <lineage>
        <taxon>Eukaryota</taxon>
        <taxon>Fungi</taxon>
        <taxon>Dikarya</taxon>
        <taxon>Ascomycota</taxon>
        <taxon>Pezizomycotina</taxon>
        <taxon>Eurotiomycetes</taxon>
        <taxon>Chaetothyriomycetidae</taxon>
        <taxon>Verrucariales</taxon>
        <taxon>Verrucariaceae</taxon>
        <taxon>Endocarpon</taxon>
    </lineage>
</organism>
<dbReference type="Proteomes" id="UP000606974">
    <property type="component" value="Unassembled WGS sequence"/>
</dbReference>
<reference evidence="1" key="1">
    <citation type="submission" date="2020-02" db="EMBL/GenBank/DDBJ databases">
        <authorList>
            <person name="Palmer J.M."/>
        </authorList>
    </citation>
    <scope>NUCLEOTIDE SEQUENCE</scope>
    <source>
        <strain evidence="1">EPUS1.4</strain>
        <tissue evidence="1">Thallus</tissue>
    </source>
</reference>
<dbReference type="PANTHER" id="PTHR33112:SF1">
    <property type="entry name" value="HETEROKARYON INCOMPATIBILITY DOMAIN-CONTAINING PROTEIN"/>
    <property type="match status" value="1"/>
</dbReference>
<evidence type="ECO:0000313" key="2">
    <source>
        <dbReference type="Proteomes" id="UP000606974"/>
    </source>
</evidence>
<dbReference type="EMBL" id="JAACFV010000018">
    <property type="protein sequence ID" value="KAF7511682.1"/>
    <property type="molecule type" value="Genomic_DNA"/>
</dbReference>